<keyword evidence="1" id="KW-0812">Transmembrane</keyword>
<dbReference type="EMBL" id="MF403008">
    <property type="protein sequence ID" value="AUZ94860.1"/>
    <property type="molecule type" value="Genomic_DNA"/>
</dbReference>
<dbReference type="RefSeq" id="YP_009611713.1">
    <property type="nucleotide sequence ID" value="NC_042013.1"/>
</dbReference>
<keyword evidence="3" id="KW-1185">Reference proteome</keyword>
<proteinExistence type="predicted"/>
<name>A0A2L0UZD0_9CAUD</name>
<sequence>MGEVIKTVLAVLNGGGSEAVIALLLIIVAYLGYSNYRLQQDFRNKDERTDKVVEDYHTSNSILTEAIQRLNQLISEIKNKL</sequence>
<reference evidence="2 3" key="1">
    <citation type="submission" date="2017-06" db="EMBL/GenBank/DDBJ databases">
        <authorList>
            <person name="Kim H.J."/>
            <person name="Triplett B.A."/>
        </authorList>
    </citation>
    <scope>NUCLEOTIDE SEQUENCE [LARGE SCALE GENOMIC DNA]</scope>
</reference>
<organism evidence="2 3">
    <name type="scientific">Agrobacterium phage Atu_ph07</name>
    <dbReference type="NCBI Taxonomy" id="2024264"/>
    <lineage>
        <taxon>Viruses</taxon>
        <taxon>Duplodnaviria</taxon>
        <taxon>Heunggongvirae</taxon>
        <taxon>Uroviricota</taxon>
        <taxon>Caudoviricetes</taxon>
        <taxon>Polybotosvirus</taxon>
        <taxon>Polybotosvirus Atuph07</taxon>
    </lineage>
</organism>
<evidence type="ECO:0008006" key="4">
    <source>
        <dbReference type="Google" id="ProtNLM"/>
    </source>
</evidence>
<evidence type="ECO:0000256" key="1">
    <source>
        <dbReference type="SAM" id="Phobius"/>
    </source>
</evidence>
<feature type="transmembrane region" description="Helical" evidence="1">
    <location>
        <begin position="20"/>
        <end position="38"/>
    </location>
</feature>
<keyword evidence="1" id="KW-1133">Transmembrane helix</keyword>
<accession>A0A2L0UZD0</accession>
<dbReference type="KEGG" id="vg:40088051"/>
<dbReference type="Proteomes" id="UP000223025">
    <property type="component" value="Segment"/>
</dbReference>
<evidence type="ECO:0000313" key="3">
    <source>
        <dbReference type="Proteomes" id="UP000223025"/>
    </source>
</evidence>
<evidence type="ECO:0000313" key="2">
    <source>
        <dbReference type="EMBL" id="AUZ94860.1"/>
    </source>
</evidence>
<keyword evidence="1" id="KW-0472">Membrane</keyword>
<protein>
    <recommendedName>
        <fullName evidence="4">Holin</fullName>
    </recommendedName>
</protein>
<dbReference type="GeneID" id="40088051"/>